<dbReference type="Gene3D" id="1.20.1060.10">
    <property type="entry name" value="Taq DNA Polymerase, Chain T, domain 4"/>
    <property type="match status" value="1"/>
</dbReference>
<dbReference type="InterPro" id="IPR036397">
    <property type="entry name" value="RNaseH_sf"/>
</dbReference>
<evidence type="ECO:0000256" key="15">
    <source>
        <dbReference type="ARBA" id="ARBA00049244"/>
    </source>
</evidence>
<accession>A0ABS2DRG0</accession>
<comment type="similarity">
    <text evidence="1 17">Belongs to the DNA polymerase type-A family.</text>
</comment>
<dbReference type="Pfam" id="PF01367">
    <property type="entry name" value="5_3_exonuc"/>
    <property type="match status" value="1"/>
</dbReference>
<evidence type="ECO:0000256" key="14">
    <source>
        <dbReference type="ARBA" id="ARBA00023204"/>
    </source>
</evidence>
<evidence type="ECO:0000256" key="11">
    <source>
        <dbReference type="ARBA" id="ARBA00022839"/>
    </source>
</evidence>
<dbReference type="InterPro" id="IPR008918">
    <property type="entry name" value="HhH2"/>
</dbReference>
<sequence length="985" mass="106339">MTKVLLIDGSNYLFRAYHALPALTTSAGEPTGAMKGFLGMLSRVQTMTKPDLAAIVFDAPGKTFRHEMYPDYKANRPPMPDDLRVQIEPLKAIVRELGWPLVCVSGIEADDVIGTLATRAAAQGMDVVVATGDKDLSQLVNERIVILNTMNTKLYDREGVKEKYGVYPERIIDYLALMGDKVDNVPGIAGCGPKTAAKWVNEFGSLDEIVRRADEVSGKIGEKLRAGLGELDLGRALVTVKCDAEIPGVDSLEALRFVEPDAAALSAFGIRWEIGLSTVLRAAAGGADAAKRAAQAIESGEALSRAAKLGREKAAESAESADAADTAAFAQGSLFDEASSGAEAAAAPVKALRLRSGKNASSAASRAEVLPAAAATPTAPVAVTVTAPAENPDEIPFTALDSREALEALANRLATCALPAAVALLYDGRAQKPDFAGLAIATSPKDVFVVMTSVSLGSSVIAEVLGPWLASDAPKVFHDAKAALHVLAHLKCAVGGTIDDTMLMDYVLEAHLGHELSKLAARTLGRRVPSAEDVLGKGAKRLPWRECEEGALMRLLAEEAAAVRGLWSVLDRRLARDAALLRVYETIERPLMPVLFRMEREGVALDCRLLLEESKELAVRIEALEREAYETAGREFNMASPKQLAEILFAELGCPVVKKTASGTPSTDEEVLTELALDYPLPKIILEYRRLTKLRSTYLEKLPKMTDGDGRIRTTFGQATAVTGRLASSEPNLQNIPARTPEGRRIREAFEARPGWTIVDADYSQIELRIMAHLSGDEGLLSAFARGEDIHRSTASEVFATPIEQVTSDERRMAKVINFGLIYGMSAFGLAQQLGLDRKVAAAYVDEYFRRFPGVKRYMERTRAAADAAGFVETVFGRRLWLPEIRSGRRNLKAAAERAAINAPMQGTAADLIKLAMIAVDRWLAEENLKTRLILQVHDELVLEAPPEEVERVRTMLPKLMAEVAELAVPLIAEVGTGPNWGAAH</sequence>
<dbReference type="SUPFAM" id="SSF47807">
    <property type="entry name" value="5' to 3' exonuclease, C-terminal subdomain"/>
    <property type="match status" value="1"/>
</dbReference>
<dbReference type="CDD" id="cd09898">
    <property type="entry name" value="H3TH_53EXO"/>
    <property type="match status" value="1"/>
</dbReference>
<dbReference type="SUPFAM" id="SSF88723">
    <property type="entry name" value="PIN domain-like"/>
    <property type="match status" value="1"/>
</dbReference>
<evidence type="ECO:0000256" key="4">
    <source>
        <dbReference type="ARBA" id="ARBA00020311"/>
    </source>
</evidence>
<dbReference type="SMART" id="SM00475">
    <property type="entry name" value="53EXOc"/>
    <property type="match status" value="1"/>
</dbReference>
<dbReference type="InterPro" id="IPR001098">
    <property type="entry name" value="DNA-dir_DNA_pol_A_palm_dom"/>
</dbReference>
<dbReference type="Gene3D" id="3.30.70.370">
    <property type="match status" value="1"/>
</dbReference>
<dbReference type="CDD" id="cd08637">
    <property type="entry name" value="DNA_pol_A_pol_I_C"/>
    <property type="match status" value="1"/>
</dbReference>
<dbReference type="InterPro" id="IPR043502">
    <property type="entry name" value="DNA/RNA_pol_sf"/>
</dbReference>
<gene>
    <name evidence="17 21" type="primary">polA</name>
    <name evidence="21" type="ORF">H6A60_05410</name>
</gene>
<dbReference type="PANTHER" id="PTHR10133">
    <property type="entry name" value="DNA POLYMERASE I"/>
    <property type="match status" value="1"/>
</dbReference>
<keyword evidence="9 17" id="KW-0227">DNA damage</keyword>
<evidence type="ECO:0000256" key="2">
    <source>
        <dbReference type="ARBA" id="ARBA00011541"/>
    </source>
</evidence>
<evidence type="ECO:0000256" key="5">
    <source>
        <dbReference type="ARBA" id="ARBA00022679"/>
    </source>
</evidence>
<reference evidence="21 22" key="1">
    <citation type="journal article" date="2021" name="Sci. Rep.">
        <title>The distribution of antibiotic resistance genes in chicken gut microbiota commensals.</title>
        <authorList>
            <person name="Juricova H."/>
            <person name="Matiasovicova J."/>
            <person name="Kubasova T."/>
            <person name="Cejkova D."/>
            <person name="Rychlik I."/>
        </authorList>
    </citation>
    <scope>NUCLEOTIDE SEQUENCE [LARGE SCALE GENOMIC DNA]</scope>
    <source>
        <strain evidence="21 22">An829</strain>
    </source>
</reference>
<dbReference type="SUPFAM" id="SSF56672">
    <property type="entry name" value="DNA/RNA polymerases"/>
    <property type="match status" value="1"/>
</dbReference>
<evidence type="ECO:0000256" key="7">
    <source>
        <dbReference type="ARBA" id="ARBA00022705"/>
    </source>
</evidence>
<keyword evidence="13 17" id="KW-0238">DNA-binding</keyword>
<evidence type="ECO:0000256" key="13">
    <source>
        <dbReference type="ARBA" id="ARBA00023125"/>
    </source>
</evidence>
<evidence type="ECO:0000256" key="16">
    <source>
        <dbReference type="NCBIfam" id="TIGR00593"/>
    </source>
</evidence>
<evidence type="ECO:0000256" key="8">
    <source>
        <dbReference type="ARBA" id="ARBA00022722"/>
    </source>
</evidence>
<evidence type="ECO:0000259" key="20">
    <source>
        <dbReference type="SMART" id="SM00482"/>
    </source>
</evidence>
<dbReference type="PRINTS" id="PR00868">
    <property type="entry name" value="DNAPOLI"/>
</dbReference>
<evidence type="ECO:0000313" key="22">
    <source>
        <dbReference type="Proteomes" id="UP000715095"/>
    </source>
</evidence>
<comment type="catalytic activity">
    <reaction evidence="15 17">
        <text>DNA(n) + a 2'-deoxyribonucleoside 5'-triphosphate = DNA(n+1) + diphosphate</text>
        <dbReference type="Rhea" id="RHEA:22508"/>
        <dbReference type="Rhea" id="RHEA-COMP:17339"/>
        <dbReference type="Rhea" id="RHEA-COMP:17340"/>
        <dbReference type="ChEBI" id="CHEBI:33019"/>
        <dbReference type="ChEBI" id="CHEBI:61560"/>
        <dbReference type="ChEBI" id="CHEBI:173112"/>
        <dbReference type="EC" id="2.7.7.7"/>
    </reaction>
</comment>
<dbReference type="Gene3D" id="1.10.150.20">
    <property type="entry name" value="5' to 3' exonuclease, C-terminal subdomain"/>
    <property type="match status" value="2"/>
</dbReference>
<evidence type="ECO:0000256" key="10">
    <source>
        <dbReference type="ARBA" id="ARBA00022801"/>
    </source>
</evidence>
<evidence type="ECO:0000256" key="9">
    <source>
        <dbReference type="ARBA" id="ARBA00022763"/>
    </source>
</evidence>
<keyword evidence="6 17" id="KW-0548">Nucleotidyltransferase</keyword>
<dbReference type="Pfam" id="PF02739">
    <property type="entry name" value="5_3_exonuc_N"/>
    <property type="match status" value="1"/>
</dbReference>
<organism evidence="21 22">
    <name type="scientific">Sutterella massiliensis</name>
    <dbReference type="NCBI Taxonomy" id="1816689"/>
    <lineage>
        <taxon>Bacteria</taxon>
        <taxon>Pseudomonadati</taxon>
        <taxon>Pseudomonadota</taxon>
        <taxon>Betaproteobacteria</taxon>
        <taxon>Burkholderiales</taxon>
        <taxon>Sutterellaceae</taxon>
        <taxon>Sutterella</taxon>
    </lineage>
</organism>
<dbReference type="GO" id="GO:0003887">
    <property type="term" value="F:DNA-directed DNA polymerase activity"/>
    <property type="evidence" value="ECO:0007669"/>
    <property type="project" value="UniProtKB-EC"/>
</dbReference>
<dbReference type="NCBIfam" id="TIGR00593">
    <property type="entry name" value="pola"/>
    <property type="match status" value="1"/>
</dbReference>
<protein>
    <recommendedName>
        <fullName evidence="4 16">DNA polymerase I</fullName>
        <ecNumber evidence="3 16">2.7.7.7</ecNumber>
    </recommendedName>
</protein>
<dbReference type="Pfam" id="PF22619">
    <property type="entry name" value="DNA_polI_exo1"/>
    <property type="match status" value="1"/>
</dbReference>
<keyword evidence="12 17" id="KW-0239">DNA-directed DNA polymerase</keyword>
<evidence type="ECO:0000256" key="3">
    <source>
        <dbReference type="ARBA" id="ARBA00012417"/>
    </source>
</evidence>
<keyword evidence="7 17" id="KW-0235">DNA replication</keyword>
<dbReference type="Proteomes" id="UP000715095">
    <property type="component" value="Unassembled WGS sequence"/>
</dbReference>
<keyword evidence="5 17" id="KW-0808">Transferase</keyword>
<dbReference type="InterPro" id="IPR054690">
    <property type="entry name" value="DNA_polI_exonuclease"/>
</dbReference>
<comment type="caution">
    <text evidence="21">The sequence shown here is derived from an EMBL/GenBank/DDBJ whole genome shotgun (WGS) entry which is preliminary data.</text>
</comment>
<dbReference type="EMBL" id="JACJJC010000006">
    <property type="protein sequence ID" value="MBM6703922.1"/>
    <property type="molecule type" value="Genomic_DNA"/>
</dbReference>
<dbReference type="SMART" id="SM00482">
    <property type="entry name" value="POLAc"/>
    <property type="match status" value="1"/>
</dbReference>
<evidence type="ECO:0000259" key="19">
    <source>
        <dbReference type="SMART" id="SM00475"/>
    </source>
</evidence>
<feature type="domain" description="DNA-directed DNA polymerase family A palm" evidence="20">
    <location>
        <begin position="743"/>
        <end position="949"/>
    </location>
</feature>
<keyword evidence="8" id="KW-0540">Nuclease</keyword>
<dbReference type="InterPro" id="IPR036279">
    <property type="entry name" value="5-3_exonuclease_C_sf"/>
</dbReference>
<evidence type="ECO:0000313" key="21">
    <source>
        <dbReference type="EMBL" id="MBM6703922.1"/>
    </source>
</evidence>
<evidence type="ECO:0000256" key="12">
    <source>
        <dbReference type="ARBA" id="ARBA00022932"/>
    </source>
</evidence>
<dbReference type="SMART" id="SM00279">
    <property type="entry name" value="HhH2"/>
    <property type="match status" value="1"/>
</dbReference>
<dbReference type="Pfam" id="PF00476">
    <property type="entry name" value="DNA_pol_A"/>
    <property type="match status" value="1"/>
</dbReference>
<dbReference type="InterPro" id="IPR029060">
    <property type="entry name" value="PIN-like_dom_sf"/>
</dbReference>
<evidence type="ECO:0000256" key="6">
    <source>
        <dbReference type="ARBA" id="ARBA00022695"/>
    </source>
</evidence>
<dbReference type="InterPro" id="IPR020045">
    <property type="entry name" value="DNA_polI_H3TH"/>
</dbReference>
<evidence type="ECO:0000256" key="17">
    <source>
        <dbReference type="RuleBase" id="RU004460"/>
    </source>
</evidence>
<evidence type="ECO:0000256" key="1">
    <source>
        <dbReference type="ARBA" id="ARBA00007705"/>
    </source>
</evidence>
<dbReference type="RefSeq" id="WP_205102388.1">
    <property type="nucleotide sequence ID" value="NZ_JACJJC010000006.1"/>
</dbReference>
<dbReference type="CDD" id="cd06140">
    <property type="entry name" value="DNA_polA_I_Bacillus_like_exo"/>
    <property type="match status" value="1"/>
</dbReference>
<dbReference type="NCBIfam" id="NF004397">
    <property type="entry name" value="PRK05755.1"/>
    <property type="match status" value="1"/>
</dbReference>
<dbReference type="SUPFAM" id="SSF53098">
    <property type="entry name" value="Ribonuclease H-like"/>
    <property type="match status" value="1"/>
</dbReference>
<dbReference type="InterPro" id="IPR019760">
    <property type="entry name" value="DNA-dir_DNA_pol_A_CS"/>
</dbReference>
<proteinExistence type="inferred from homology"/>
<dbReference type="CDD" id="cd09859">
    <property type="entry name" value="PIN_53EXO"/>
    <property type="match status" value="1"/>
</dbReference>
<dbReference type="EC" id="2.7.7.7" evidence="3 16"/>
<dbReference type="PANTHER" id="PTHR10133:SF27">
    <property type="entry name" value="DNA POLYMERASE NU"/>
    <property type="match status" value="1"/>
</dbReference>
<dbReference type="InterPro" id="IPR018320">
    <property type="entry name" value="DNA_polymerase_1"/>
</dbReference>
<dbReference type="SMART" id="SM00474">
    <property type="entry name" value="35EXOc"/>
    <property type="match status" value="1"/>
</dbReference>
<dbReference type="InterPro" id="IPR002298">
    <property type="entry name" value="DNA_polymerase_A"/>
</dbReference>
<keyword evidence="14 17" id="KW-0234">DNA repair</keyword>
<dbReference type="InterPro" id="IPR020046">
    <property type="entry name" value="5-3_exonucl_a-hlix_arch_N"/>
</dbReference>
<comment type="subunit">
    <text evidence="2">Single-chain monomer with multiple functions.</text>
</comment>
<dbReference type="Gene3D" id="3.40.50.1010">
    <property type="entry name" value="5'-nuclease"/>
    <property type="match status" value="1"/>
</dbReference>
<evidence type="ECO:0000259" key="18">
    <source>
        <dbReference type="SMART" id="SM00474"/>
    </source>
</evidence>
<dbReference type="InterPro" id="IPR002421">
    <property type="entry name" value="5-3_exonuclease"/>
</dbReference>
<keyword evidence="22" id="KW-1185">Reference proteome</keyword>
<feature type="domain" description="3'-5' exonuclease" evidence="18">
    <location>
        <begin position="397"/>
        <end position="575"/>
    </location>
</feature>
<name>A0ABS2DRG0_9BURK</name>
<dbReference type="Gene3D" id="3.30.420.10">
    <property type="entry name" value="Ribonuclease H-like superfamily/Ribonuclease H"/>
    <property type="match status" value="1"/>
</dbReference>
<keyword evidence="11" id="KW-0269">Exonuclease</keyword>
<dbReference type="InterPro" id="IPR002562">
    <property type="entry name" value="3'-5'_exonuclease_dom"/>
</dbReference>
<dbReference type="InterPro" id="IPR012337">
    <property type="entry name" value="RNaseH-like_sf"/>
</dbReference>
<keyword evidence="10" id="KW-0378">Hydrolase</keyword>
<dbReference type="PROSITE" id="PS00447">
    <property type="entry name" value="DNA_POLYMERASE_A"/>
    <property type="match status" value="1"/>
</dbReference>
<feature type="domain" description="5'-3' exonuclease" evidence="19">
    <location>
        <begin position="2"/>
        <end position="258"/>
    </location>
</feature>